<reference evidence="2" key="1">
    <citation type="submission" date="2021-01" db="EMBL/GenBank/DDBJ databases">
        <title>Whole genome shotgun sequence of Actinocatenispora rupis NBRC 107355.</title>
        <authorList>
            <person name="Komaki H."/>
            <person name="Tamura T."/>
        </authorList>
    </citation>
    <scope>NUCLEOTIDE SEQUENCE</scope>
    <source>
        <strain evidence="2">NBRC 107355</strain>
    </source>
</reference>
<dbReference type="InterPro" id="IPR017853">
    <property type="entry name" value="GH"/>
</dbReference>
<dbReference type="SUPFAM" id="SSF51445">
    <property type="entry name" value="(Trans)glycosidases"/>
    <property type="match status" value="1"/>
</dbReference>
<comment type="caution">
    <text evidence="2">The sequence shown here is derived from an EMBL/GenBank/DDBJ whole genome shotgun (WGS) entry which is preliminary data.</text>
</comment>
<evidence type="ECO:0000256" key="1">
    <source>
        <dbReference type="SAM" id="SignalP"/>
    </source>
</evidence>
<feature type="signal peptide" evidence="1">
    <location>
        <begin position="1"/>
        <end position="25"/>
    </location>
</feature>
<dbReference type="PROSITE" id="PS51318">
    <property type="entry name" value="TAT"/>
    <property type="match status" value="1"/>
</dbReference>
<protein>
    <recommendedName>
        <fullName evidence="4">Glycosyl hydrolase catalytic core</fullName>
    </recommendedName>
</protein>
<sequence>MTGPTSRRTLLRTVGAAAVALPVLAGGVGRPAAARAQRTYEEGGAAAAGTFARFVGTCQGSDTTTGVPTIGGMAWDRTDVFWSAAQPTDAPIGQEYLDALTKKWTDAAAAGVTVLPILDSTAPWAVRTDPYTFEFGPNTYAVGPVLSSTDDALHRLVTVTDTATGTPVSSTEEDISRSSTPPRSVDEWTAYVDAIVGALHSVGVRYFQVWNEAWLGGGFWYGGLKDYLDTVHRPAARVIRSYDGAKVVYGGWAAIGGVDNYIATLDRYDAWGDVDVFDMHYYQPKDMETLHAAAPAEYPDPPIWQTEIGWTSDTSLVSRSYPRVFRWALDHGLATDPDHHKLFWFAWAGTPENCLWGGSAPTAHGASVQTLSGLLPGTDVTPFTAFRTDPVLPFDLATDQSSAEGFAVGDTAVVLALHVAHGAAPSSVTVTFDSVPSGATVRRVSILGAGTDLDWTSPGVVSVPLADGDSDSAAINAAAPTTTCYVRVAW</sequence>
<keyword evidence="1" id="KW-0732">Signal</keyword>
<dbReference type="EMBL" id="BOMB01000043">
    <property type="protein sequence ID" value="GID15462.1"/>
    <property type="molecule type" value="Genomic_DNA"/>
</dbReference>
<dbReference type="AlphaFoldDB" id="A0A8J3JFG3"/>
<evidence type="ECO:0000313" key="3">
    <source>
        <dbReference type="Proteomes" id="UP000612808"/>
    </source>
</evidence>
<feature type="chain" id="PRO_5039415633" description="Glycosyl hydrolase catalytic core" evidence="1">
    <location>
        <begin position="26"/>
        <end position="490"/>
    </location>
</feature>
<evidence type="ECO:0000313" key="2">
    <source>
        <dbReference type="EMBL" id="GID15462.1"/>
    </source>
</evidence>
<dbReference type="InterPro" id="IPR006311">
    <property type="entry name" value="TAT_signal"/>
</dbReference>
<name>A0A8J3JFG3_9ACTN</name>
<gene>
    <name evidence="2" type="ORF">Aru02nite_63510</name>
</gene>
<dbReference type="Gene3D" id="3.20.20.80">
    <property type="entry name" value="Glycosidases"/>
    <property type="match status" value="1"/>
</dbReference>
<evidence type="ECO:0008006" key="4">
    <source>
        <dbReference type="Google" id="ProtNLM"/>
    </source>
</evidence>
<keyword evidence="3" id="KW-1185">Reference proteome</keyword>
<dbReference type="Proteomes" id="UP000612808">
    <property type="component" value="Unassembled WGS sequence"/>
</dbReference>
<dbReference type="RefSeq" id="WP_203663795.1">
    <property type="nucleotide sequence ID" value="NZ_BAAAZM010000022.1"/>
</dbReference>
<proteinExistence type="predicted"/>
<organism evidence="2 3">
    <name type="scientific">Actinocatenispora rupis</name>
    <dbReference type="NCBI Taxonomy" id="519421"/>
    <lineage>
        <taxon>Bacteria</taxon>
        <taxon>Bacillati</taxon>
        <taxon>Actinomycetota</taxon>
        <taxon>Actinomycetes</taxon>
        <taxon>Micromonosporales</taxon>
        <taxon>Micromonosporaceae</taxon>
        <taxon>Actinocatenispora</taxon>
    </lineage>
</organism>
<accession>A0A8J3JFG3</accession>